<dbReference type="SUPFAM" id="SSF56281">
    <property type="entry name" value="Metallo-hydrolase/oxidoreductase"/>
    <property type="match status" value="1"/>
</dbReference>
<dbReference type="PATRIC" id="fig|2198.3.peg.1450"/>
<proteinExistence type="predicted"/>
<dbReference type="SMART" id="SM00849">
    <property type="entry name" value="Lactamase_B"/>
    <property type="match status" value="1"/>
</dbReference>
<dbReference type="InterPro" id="IPR036866">
    <property type="entry name" value="RibonucZ/Hydroxyglut_hydro"/>
</dbReference>
<dbReference type="PROSITE" id="PS00201">
    <property type="entry name" value="FLAVODOXIN"/>
    <property type="match status" value="1"/>
</dbReference>
<dbReference type="GO" id="GO:0046872">
    <property type="term" value="F:metal ion binding"/>
    <property type="evidence" value="ECO:0007669"/>
    <property type="project" value="InterPro"/>
</dbReference>
<dbReference type="Gene3D" id="3.40.50.360">
    <property type="match status" value="1"/>
</dbReference>
<dbReference type="GO" id="GO:0010181">
    <property type="term" value="F:FMN binding"/>
    <property type="evidence" value="ECO:0007669"/>
    <property type="project" value="InterPro"/>
</dbReference>
<name>A0A101J284_9EURY</name>
<protein>
    <submittedName>
        <fullName evidence="2">Beta-lactamase domain protein</fullName>
    </submittedName>
</protein>
<dbReference type="InterPro" id="IPR008254">
    <property type="entry name" value="Flavodoxin/NO_synth"/>
</dbReference>
<dbReference type="AlphaFoldDB" id="A0A101J284"/>
<dbReference type="PIRSF" id="PIRSF005243">
    <property type="entry name" value="ROO"/>
    <property type="match status" value="1"/>
</dbReference>
<dbReference type="GO" id="GO:0016491">
    <property type="term" value="F:oxidoreductase activity"/>
    <property type="evidence" value="ECO:0007669"/>
    <property type="project" value="InterPro"/>
</dbReference>
<accession>A0A101J284</accession>
<feature type="domain" description="Flavodoxin-like" evidence="1">
    <location>
        <begin position="255"/>
        <end position="402"/>
    </location>
</feature>
<evidence type="ECO:0000259" key="1">
    <source>
        <dbReference type="PROSITE" id="PS50902"/>
    </source>
</evidence>
<dbReference type="Proteomes" id="UP000054598">
    <property type="component" value="Unassembled WGS sequence"/>
</dbReference>
<dbReference type="InterPro" id="IPR016440">
    <property type="entry name" value="Rubredoxin-O_OxRdtase"/>
</dbReference>
<evidence type="ECO:0000313" key="3">
    <source>
        <dbReference type="Proteomes" id="UP000054598"/>
    </source>
</evidence>
<dbReference type="Pfam" id="PF00258">
    <property type="entry name" value="Flavodoxin_1"/>
    <property type="match status" value="1"/>
</dbReference>
<dbReference type="PANTHER" id="PTHR43717:SF1">
    <property type="entry name" value="ANAEROBIC NITRIC OXIDE REDUCTASE FLAVORUBREDOXIN"/>
    <property type="match status" value="1"/>
</dbReference>
<dbReference type="EMBL" id="LGHE01000003">
    <property type="protein sequence ID" value="KUL05647.1"/>
    <property type="molecule type" value="Genomic_DNA"/>
</dbReference>
<reference evidence="3" key="1">
    <citation type="journal article" date="2015" name="MBio">
        <title>Genome-Resolved Metagenomic Analysis Reveals Roles for Candidate Phyla and Other Microbial Community Members in Biogeochemical Transformations in Oil Reservoirs.</title>
        <authorList>
            <person name="Hu P."/>
            <person name="Tom L."/>
            <person name="Singh A."/>
            <person name="Thomas B.C."/>
            <person name="Baker B.J."/>
            <person name="Piceno Y.M."/>
            <person name="Andersen G.L."/>
            <person name="Banfield J.F."/>
        </authorList>
    </citation>
    <scope>NUCLEOTIDE SEQUENCE [LARGE SCALE GENOMIC DNA]</scope>
</reference>
<dbReference type="InterPro" id="IPR045761">
    <property type="entry name" value="ODP_dom"/>
</dbReference>
<dbReference type="InterPro" id="IPR001279">
    <property type="entry name" value="Metallo-B-lactamas"/>
</dbReference>
<dbReference type="PROSITE" id="PS50902">
    <property type="entry name" value="FLAVODOXIN_LIKE"/>
    <property type="match status" value="1"/>
</dbReference>
<dbReference type="Gene3D" id="3.60.15.10">
    <property type="entry name" value="Ribonuclease Z/Hydroxyacylglutathione hydrolase-like"/>
    <property type="match status" value="1"/>
</dbReference>
<evidence type="ECO:0000313" key="2">
    <source>
        <dbReference type="EMBL" id="KUL05647.1"/>
    </source>
</evidence>
<comment type="caution">
    <text evidence="2">The sequence shown here is derived from an EMBL/GenBank/DDBJ whole genome shotgun (WGS) entry which is preliminary data.</text>
</comment>
<dbReference type="SUPFAM" id="SSF52218">
    <property type="entry name" value="Flavoproteins"/>
    <property type="match status" value="1"/>
</dbReference>
<gene>
    <name evidence="2" type="ORF">XE10_0051</name>
</gene>
<dbReference type="PANTHER" id="PTHR43717">
    <property type="entry name" value="ANAEROBIC NITRIC OXIDE REDUCTASE FLAVORUBREDOXIN"/>
    <property type="match status" value="1"/>
</dbReference>
<organism evidence="2 3">
    <name type="scientific">Methanoculleus marisnigri</name>
    <dbReference type="NCBI Taxonomy" id="2198"/>
    <lineage>
        <taxon>Archaea</taxon>
        <taxon>Methanobacteriati</taxon>
        <taxon>Methanobacteriota</taxon>
        <taxon>Stenosarchaea group</taxon>
        <taxon>Methanomicrobia</taxon>
        <taxon>Methanomicrobiales</taxon>
        <taxon>Methanomicrobiaceae</taxon>
        <taxon>Methanoculleus</taxon>
    </lineage>
</organism>
<sequence length="408" mass="44179">MVIEMMATELAPGVHWVGAIDWNLREYHGYTLPGTTYNAYLVRGEKTALIDGAYAGFEGEVLGRVGSVCDPGEIDFLVVNHIEMDHSGTLPAFVRRMPDIPIYCTERARAGLARHYDTTGWNIRVVKTGDTLDLGGKTLTFLEAPMLHWPDSMFTYLAEDAILFPNDAFGQHVASAARFDDQLGRDAAMAHAKKFFANLIVPLAPKVLKKLDEVGSLGIDIKMIAPSHGVIWRSHAGDILGAYADWSRGVAKDKVTIVYDTMHGSTAMMAKAIAEGVMAGGADVRVCLLRDGRYEGTHRSDVVTEVLDSKAVLVGSPTLQDEVLPTVAGFLSYLRGLAPGRLEAKKIGCAFGSHGGLGGAFARAEEALKAAGIEVIDGGFQVNYRPDDDELARAYELGRKVAQEIRAR</sequence>
<dbReference type="InterPro" id="IPR001226">
    <property type="entry name" value="Flavodoxin_CS"/>
</dbReference>
<dbReference type="GO" id="GO:0009055">
    <property type="term" value="F:electron transfer activity"/>
    <property type="evidence" value="ECO:0007669"/>
    <property type="project" value="InterPro"/>
</dbReference>
<dbReference type="InterPro" id="IPR029039">
    <property type="entry name" value="Flavoprotein-like_sf"/>
</dbReference>
<dbReference type="CDD" id="cd07709">
    <property type="entry name" value="flavodiiron_proteins_MBL-fold"/>
    <property type="match status" value="1"/>
</dbReference>
<dbReference type="Pfam" id="PF19583">
    <property type="entry name" value="ODP"/>
    <property type="match status" value="1"/>
</dbReference>